<dbReference type="KEGG" id="bman:114251425"/>
<evidence type="ECO:0000256" key="1">
    <source>
        <dbReference type="ARBA" id="ARBA00009673"/>
    </source>
</evidence>
<gene>
    <name evidence="8" type="primary">LOC114251425</name>
</gene>
<comment type="catalytic activity">
    <reaction evidence="4">
        <text>a D-aminoacyl-tRNA + H2O = a tRNA + a D-alpha-amino acid + H(+)</text>
        <dbReference type="Rhea" id="RHEA:13953"/>
        <dbReference type="Rhea" id="RHEA-COMP:10123"/>
        <dbReference type="Rhea" id="RHEA-COMP:10124"/>
        <dbReference type="ChEBI" id="CHEBI:15377"/>
        <dbReference type="ChEBI" id="CHEBI:15378"/>
        <dbReference type="ChEBI" id="CHEBI:59871"/>
        <dbReference type="ChEBI" id="CHEBI:78442"/>
        <dbReference type="ChEBI" id="CHEBI:79333"/>
        <dbReference type="EC" id="3.1.1.96"/>
    </reaction>
</comment>
<dbReference type="SUPFAM" id="SSF69500">
    <property type="entry name" value="DTD-like"/>
    <property type="match status" value="1"/>
</dbReference>
<comment type="similarity">
    <text evidence="1 5">Belongs to the DTD family.</text>
</comment>
<reference evidence="8" key="1">
    <citation type="submission" date="2025-08" db="UniProtKB">
        <authorList>
            <consortium name="RefSeq"/>
        </authorList>
    </citation>
    <scope>IDENTIFICATION</scope>
    <source>
        <tissue evidence="8">Silk gland</tissue>
    </source>
</reference>
<evidence type="ECO:0000313" key="8">
    <source>
        <dbReference type="RefSeq" id="XP_028041477.1"/>
    </source>
</evidence>
<keyword evidence="5" id="KW-0963">Cytoplasm</keyword>
<dbReference type="AlphaFoldDB" id="A0A6J2KKK8"/>
<dbReference type="GO" id="GO:0005737">
    <property type="term" value="C:cytoplasm"/>
    <property type="evidence" value="ECO:0007669"/>
    <property type="project" value="UniProtKB-SubCell"/>
</dbReference>
<dbReference type="InterPro" id="IPR023509">
    <property type="entry name" value="DTD-like_sf"/>
</dbReference>
<evidence type="ECO:0000256" key="4">
    <source>
        <dbReference type="ARBA" id="ARBA00048018"/>
    </source>
</evidence>
<dbReference type="RefSeq" id="XP_028041477.1">
    <property type="nucleotide sequence ID" value="XM_028185676.1"/>
</dbReference>
<dbReference type="GO" id="GO:0051500">
    <property type="term" value="F:D-tyrosyl-tRNA(Tyr) deacylase activity"/>
    <property type="evidence" value="ECO:0007669"/>
    <property type="project" value="TreeGrafter"/>
</dbReference>
<dbReference type="Pfam" id="PF02580">
    <property type="entry name" value="Tyr_Deacylase"/>
    <property type="match status" value="1"/>
</dbReference>
<keyword evidence="7" id="KW-1185">Reference proteome</keyword>
<dbReference type="OrthoDB" id="275783at2759"/>
<keyword evidence="5" id="KW-0378">Hydrolase</keyword>
<dbReference type="FunFam" id="3.50.80.10:FF:000001">
    <property type="entry name" value="D-aminoacyl-tRNA deacylase"/>
    <property type="match status" value="1"/>
</dbReference>
<evidence type="ECO:0000256" key="6">
    <source>
        <dbReference type="SAM" id="MobiDB-lite"/>
    </source>
</evidence>
<dbReference type="Gene3D" id="3.50.80.10">
    <property type="entry name" value="D-tyrosyl-tRNA(Tyr) deacylase"/>
    <property type="match status" value="1"/>
</dbReference>
<feature type="region of interest" description="Disordered" evidence="6">
    <location>
        <begin position="146"/>
        <end position="170"/>
    </location>
</feature>
<dbReference type="Proteomes" id="UP000504629">
    <property type="component" value="Unplaced"/>
</dbReference>
<dbReference type="EC" id="3.1.1.96" evidence="2 5"/>
<dbReference type="CDD" id="cd00563">
    <property type="entry name" value="Dtyr_deacylase"/>
    <property type="match status" value="1"/>
</dbReference>
<keyword evidence="5" id="KW-0820">tRNA-binding</keyword>
<comment type="subcellular location">
    <subcellularLocation>
        <location evidence="5">Cytoplasm</location>
    </subcellularLocation>
</comment>
<evidence type="ECO:0000256" key="3">
    <source>
        <dbReference type="ARBA" id="ARBA00047676"/>
    </source>
</evidence>
<organism evidence="7 8">
    <name type="scientific">Bombyx mandarina</name>
    <name type="common">Wild silk moth</name>
    <name type="synonym">Wild silkworm</name>
    <dbReference type="NCBI Taxonomy" id="7092"/>
    <lineage>
        <taxon>Eukaryota</taxon>
        <taxon>Metazoa</taxon>
        <taxon>Ecdysozoa</taxon>
        <taxon>Arthropoda</taxon>
        <taxon>Hexapoda</taxon>
        <taxon>Insecta</taxon>
        <taxon>Pterygota</taxon>
        <taxon>Neoptera</taxon>
        <taxon>Endopterygota</taxon>
        <taxon>Lepidoptera</taxon>
        <taxon>Glossata</taxon>
        <taxon>Ditrysia</taxon>
        <taxon>Bombycoidea</taxon>
        <taxon>Bombycidae</taxon>
        <taxon>Bombycinae</taxon>
        <taxon>Bombyx</taxon>
    </lineage>
</organism>
<dbReference type="InterPro" id="IPR003732">
    <property type="entry name" value="Daa-tRNA_deacyls_DTD"/>
</dbReference>
<accession>A0A6J2KKK8</accession>
<evidence type="ECO:0000313" key="7">
    <source>
        <dbReference type="Proteomes" id="UP000504629"/>
    </source>
</evidence>
<protein>
    <recommendedName>
        <fullName evidence="2 5">D-aminoacyl-tRNA deacylase</fullName>
        <ecNumber evidence="2 5">3.1.1.96</ecNumber>
    </recommendedName>
</protein>
<dbReference type="GeneID" id="114251425"/>
<dbReference type="NCBIfam" id="TIGR00256">
    <property type="entry name" value="D-aminoacyl-tRNA deacylase"/>
    <property type="match status" value="1"/>
</dbReference>
<proteinExistence type="inferred from homology"/>
<dbReference type="PANTHER" id="PTHR10472">
    <property type="entry name" value="D-TYROSYL-TRNA TYR DEACYLASE"/>
    <property type="match status" value="1"/>
</dbReference>
<keyword evidence="5" id="KW-0694">RNA-binding</keyword>
<evidence type="ECO:0000256" key="2">
    <source>
        <dbReference type="ARBA" id="ARBA00013056"/>
    </source>
</evidence>
<comment type="catalytic activity">
    <reaction evidence="3">
        <text>glycyl-tRNA(Ala) + H2O = tRNA(Ala) + glycine + H(+)</text>
        <dbReference type="Rhea" id="RHEA:53744"/>
        <dbReference type="Rhea" id="RHEA-COMP:9657"/>
        <dbReference type="Rhea" id="RHEA-COMP:13640"/>
        <dbReference type="ChEBI" id="CHEBI:15377"/>
        <dbReference type="ChEBI" id="CHEBI:15378"/>
        <dbReference type="ChEBI" id="CHEBI:57305"/>
        <dbReference type="ChEBI" id="CHEBI:78442"/>
        <dbReference type="ChEBI" id="CHEBI:78522"/>
        <dbReference type="EC" id="3.1.1.96"/>
    </reaction>
</comment>
<dbReference type="CTD" id="41371"/>
<sequence length="170" mass="19420">MKALIQRVMNAKVIVNGEVISNIEQGLCILIGISKYDTVKDMEYIVRKILSIKLFDDESSKRWKKTVVDKQFEILCVSQFTLYNTWKGNKPDFHNAMPGDQSKEFYEKFLQMLKDAYVSDKIKDGLFGAYMQVCIQNDGPVTFEIESLDKDPSKSNKKTTSLEAGESIDP</sequence>
<dbReference type="GO" id="GO:0000049">
    <property type="term" value="F:tRNA binding"/>
    <property type="evidence" value="ECO:0007669"/>
    <property type="project" value="UniProtKB-KW"/>
</dbReference>
<dbReference type="PANTHER" id="PTHR10472:SF5">
    <property type="entry name" value="D-AMINOACYL-TRNA DEACYLASE 1"/>
    <property type="match status" value="1"/>
</dbReference>
<evidence type="ECO:0000256" key="5">
    <source>
        <dbReference type="RuleBase" id="RU003470"/>
    </source>
</evidence>
<name>A0A6J2KKK8_BOMMA</name>